<dbReference type="AlphaFoldDB" id="A0A3Q0RS92"/>
<reference evidence="6" key="1">
    <citation type="submission" date="2025-08" db="UniProtKB">
        <authorList>
            <consortium name="Ensembl"/>
        </authorList>
    </citation>
    <scope>IDENTIFICATION</scope>
</reference>
<dbReference type="InterPro" id="IPR025155">
    <property type="entry name" value="WxxW_domain"/>
</dbReference>
<dbReference type="PANTHER" id="PTHR15031:SF4">
    <property type="entry name" value="CARTILAGE INTERMEDIATE LAYER PROTEIN 1"/>
    <property type="match status" value="1"/>
</dbReference>
<organism evidence="6 7">
    <name type="scientific">Amphilophus citrinellus</name>
    <name type="common">Midas cichlid</name>
    <name type="synonym">Cichlasoma citrinellum</name>
    <dbReference type="NCBI Taxonomy" id="61819"/>
    <lineage>
        <taxon>Eukaryota</taxon>
        <taxon>Metazoa</taxon>
        <taxon>Chordata</taxon>
        <taxon>Craniata</taxon>
        <taxon>Vertebrata</taxon>
        <taxon>Euteleostomi</taxon>
        <taxon>Actinopterygii</taxon>
        <taxon>Neopterygii</taxon>
        <taxon>Teleostei</taxon>
        <taxon>Neoteleostei</taxon>
        <taxon>Acanthomorphata</taxon>
        <taxon>Ovalentaria</taxon>
        <taxon>Cichlomorphae</taxon>
        <taxon>Cichliformes</taxon>
        <taxon>Cichlidae</taxon>
        <taxon>New World cichlids</taxon>
        <taxon>Cichlasomatinae</taxon>
        <taxon>Heroini</taxon>
        <taxon>Amphilophus</taxon>
    </lineage>
</organism>
<keyword evidence="4" id="KW-0325">Glycoprotein</keyword>
<dbReference type="Ensembl" id="ENSACIT00000012997.1">
    <property type="protein sequence ID" value="ENSACIP00000012643.1"/>
    <property type="gene ID" value="ENSACIG00000009873.1"/>
</dbReference>
<sequence length="179" mass="20028">TVSKCWTKWFDRDDPSATGDWETLSSLHKENPGKICPRPTAIEAKTLSGLSVAEAGEVIYKNDTTSGFICRNKDQIKDKKCSDYRVRFSCHPPFCGGGEKTSFKMLLWFCSFLTAMLSLFHCSLQCSEAVTTDTMTPAIYTGETFFIYNPTQEFACSNEDQTTGMCRDYKVCFGCPCGD</sequence>
<dbReference type="OMA" id="TGKCSDY"/>
<keyword evidence="7" id="KW-1185">Reference proteome</keyword>
<keyword evidence="2" id="KW-0964">Secreted</keyword>
<evidence type="ECO:0000256" key="3">
    <source>
        <dbReference type="ARBA" id="ARBA00022729"/>
    </source>
</evidence>
<dbReference type="InterPro" id="IPR039675">
    <property type="entry name" value="CILP1/CILP2"/>
</dbReference>
<comment type="subcellular location">
    <subcellularLocation>
        <location evidence="1">Secreted</location>
    </subcellularLocation>
</comment>
<evidence type="ECO:0000256" key="4">
    <source>
        <dbReference type="ARBA" id="ARBA00023180"/>
    </source>
</evidence>
<name>A0A3Q0RS92_AMPCI</name>
<keyword evidence="3" id="KW-0732">Signal</keyword>
<accession>A0A3Q0RS92</accession>
<feature type="domain" description="WxxW" evidence="5">
    <location>
        <begin position="125"/>
        <end position="175"/>
    </location>
</feature>
<reference evidence="6" key="2">
    <citation type="submission" date="2025-09" db="UniProtKB">
        <authorList>
            <consortium name="Ensembl"/>
        </authorList>
    </citation>
    <scope>IDENTIFICATION</scope>
</reference>
<evidence type="ECO:0000256" key="2">
    <source>
        <dbReference type="ARBA" id="ARBA00022525"/>
    </source>
</evidence>
<evidence type="ECO:0000313" key="7">
    <source>
        <dbReference type="Proteomes" id="UP000261340"/>
    </source>
</evidence>
<dbReference type="PANTHER" id="PTHR15031">
    <property type="entry name" value="CARTILAGE INTERMEDIATE LAYER PROTEIN CLIP"/>
    <property type="match status" value="1"/>
</dbReference>
<evidence type="ECO:0000256" key="1">
    <source>
        <dbReference type="ARBA" id="ARBA00004613"/>
    </source>
</evidence>
<protein>
    <recommendedName>
        <fullName evidence="5">WxxW domain-containing protein</fullName>
    </recommendedName>
</protein>
<evidence type="ECO:0000313" key="6">
    <source>
        <dbReference type="Ensembl" id="ENSACIP00000012643.1"/>
    </source>
</evidence>
<dbReference type="Pfam" id="PF13330">
    <property type="entry name" value="Mucin2_WxxW"/>
    <property type="match status" value="2"/>
</dbReference>
<evidence type="ECO:0000259" key="5">
    <source>
        <dbReference type="Pfam" id="PF13330"/>
    </source>
</evidence>
<feature type="domain" description="WxxW" evidence="5">
    <location>
        <begin position="6"/>
        <end position="90"/>
    </location>
</feature>
<dbReference type="GO" id="GO:0005576">
    <property type="term" value="C:extracellular region"/>
    <property type="evidence" value="ECO:0007669"/>
    <property type="project" value="UniProtKB-SubCell"/>
</dbReference>
<dbReference type="Proteomes" id="UP000261340">
    <property type="component" value="Unplaced"/>
</dbReference>
<dbReference type="STRING" id="61819.ENSACIP00000012643"/>
<proteinExistence type="predicted"/>
<dbReference type="GeneTree" id="ENSGT00390000008152"/>